<keyword evidence="2" id="KW-1185">Reference proteome</keyword>
<dbReference type="AlphaFoldDB" id="A0A6G0X834"/>
<protein>
    <submittedName>
        <fullName evidence="1">Uncharacterized protein</fullName>
    </submittedName>
</protein>
<evidence type="ECO:0000313" key="1">
    <source>
        <dbReference type="EMBL" id="KAF0736216.1"/>
    </source>
</evidence>
<dbReference type="VEuPathDB" id="FungiDB:AeMF1_017255"/>
<dbReference type="PANTHER" id="PTHR33129:SF1">
    <property type="entry name" value="ATP-BINDING PROTEIN"/>
    <property type="match status" value="1"/>
</dbReference>
<proteinExistence type="predicted"/>
<reference evidence="1 2" key="1">
    <citation type="submission" date="2019-07" db="EMBL/GenBank/DDBJ databases">
        <title>Genomics analysis of Aphanomyces spp. identifies a new class of oomycete effector associated with host adaptation.</title>
        <authorList>
            <person name="Gaulin E."/>
        </authorList>
    </citation>
    <scope>NUCLEOTIDE SEQUENCE [LARGE SCALE GENOMIC DNA]</scope>
    <source>
        <strain evidence="1 2">ATCC 201684</strain>
    </source>
</reference>
<organism evidence="1 2">
    <name type="scientific">Aphanomyces euteiches</name>
    <dbReference type="NCBI Taxonomy" id="100861"/>
    <lineage>
        <taxon>Eukaryota</taxon>
        <taxon>Sar</taxon>
        <taxon>Stramenopiles</taxon>
        <taxon>Oomycota</taxon>
        <taxon>Saprolegniomycetes</taxon>
        <taxon>Saprolegniales</taxon>
        <taxon>Verrucalvaceae</taxon>
        <taxon>Aphanomyces</taxon>
    </lineage>
</organism>
<dbReference type="PANTHER" id="PTHR33129">
    <property type="entry name" value="PROTEIN KINASE DOMAIN-CONTAINING PROTEIN-RELATED"/>
    <property type="match status" value="1"/>
</dbReference>
<dbReference type="EMBL" id="VJMJ01000089">
    <property type="protein sequence ID" value="KAF0736216.1"/>
    <property type="molecule type" value="Genomic_DNA"/>
</dbReference>
<evidence type="ECO:0000313" key="2">
    <source>
        <dbReference type="Proteomes" id="UP000481153"/>
    </source>
</evidence>
<comment type="caution">
    <text evidence="1">The sequence shown here is derived from an EMBL/GenBank/DDBJ whole genome shotgun (WGS) entry which is preliminary data.</text>
</comment>
<dbReference type="InterPro" id="IPR052980">
    <property type="entry name" value="Crinkler_effector"/>
</dbReference>
<accession>A0A6G0X834</accession>
<sequence>MIQAMIACMARRIAVVGNAGIGKEYIELVILLWRARRELRPDYTLDDFFNGIDVIARVERDNRTDLFFKSDQLHYGIEHTDWPNLSRLDSKTTLLLYEPCESENEIHECGITDGRVWATASPMPTRYKEFSKTDCAVKYMECATDDELVFMAAVQEQGLDVNSPLKGLYKPASVRERIQTLGPFQRVVLPTSTSALDVEKQNKNAALAIMTSEKLLKAWNISEESSNDGLSISRHLLRMSPNMDNILESYTLKPASNEVKEKLGDMLFKTDVMAMRAQLARYNDNESW</sequence>
<name>A0A6G0X834_9STRA</name>
<dbReference type="Proteomes" id="UP000481153">
    <property type="component" value="Unassembled WGS sequence"/>
</dbReference>
<gene>
    <name evidence="1" type="ORF">Ae201684_007239</name>
</gene>